<evidence type="ECO:0000256" key="10">
    <source>
        <dbReference type="PIRSR" id="PIRSR601233-2"/>
    </source>
</evidence>
<keyword evidence="6 10" id="KW-0342">GTP-binding</keyword>
<evidence type="ECO:0000256" key="4">
    <source>
        <dbReference type="ARBA" id="ARBA00022741"/>
    </source>
</evidence>
<comment type="cofactor">
    <cofactor evidence="11">
        <name>Mn(2+)</name>
        <dbReference type="ChEBI" id="CHEBI:29035"/>
    </cofactor>
    <text evidence="11">Binds 2 manganese ions per subunit.</text>
</comment>
<dbReference type="Gene3D" id="3.90.1860.10">
    <property type="entry name" value="tRNA-splicing ligase RtcB"/>
    <property type="match status" value="1"/>
</dbReference>
<sequence>MNRKQLEKLGVPPACVPVAIRCLSTAAEKGTGFGLKGKRAKESITALLADADAFAADPVWADFAAALKEHHDERVGEPDRPPVHYTAWECPTAEDAIDPGAHDQMRAACRVPSAVGAALMPDAHIGYGLPIGGVLACENAVIPYAVGVDIACRMKLSVLDMPVESLATRRNAYRESLEKGTRFGVGVEHTPRQQHDVMDLDWNVTRITREKKDTAWKQLGTSGSGNHFVEFGELVVDERSDDLGLDPGRYVALLSHSGSRGAGAAVCSTYSQIAQRLLPKRYAEFGRLGWLSLDSEEGQAYWAAMNLMGEYAAANHAVIHRLVAKLLGAHVVGGVENHHNFAWKETHNPDGRGEREVIVHRKGATPAAAGELGVIPGSMGTPAFVVRGRGVAASLKSASHGAGRRMSRRQANDTFRFGAEQKRLAADGVEVLAAGADEVPGVYKDIHAVMAAQQDLVDVLARFEPRLVKMCGDGSRAED</sequence>
<dbReference type="GO" id="GO:0030145">
    <property type="term" value="F:manganese ion binding"/>
    <property type="evidence" value="ECO:0007669"/>
    <property type="project" value="TreeGrafter"/>
</dbReference>
<keyword evidence="3 11" id="KW-0479">Metal-binding</keyword>
<gene>
    <name evidence="12" type="primary">rtcB</name>
    <name evidence="12" type="ORF">Spa11_37010</name>
</gene>
<dbReference type="Proteomes" id="UP000316426">
    <property type="component" value="Chromosome"/>
</dbReference>
<proteinExistence type="predicted"/>
<evidence type="ECO:0000256" key="7">
    <source>
        <dbReference type="ARBA" id="ARBA00023211"/>
    </source>
</evidence>
<dbReference type="PANTHER" id="PTHR43749">
    <property type="entry name" value="RNA-SPLICING LIGASE RTCB"/>
    <property type="match status" value="1"/>
</dbReference>
<dbReference type="InterPro" id="IPR001233">
    <property type="entry name" value="RtcB"/>
</dbReference>
<dbReference type="GO" id="GO:0003909">
    <property type="term" value="F:DNA ligase activity"/>
    <property type="evidence" value="ECO:0007669"/>
    <property type="project" value="TreeGrafter"/>
</dbReference>
<dbReference type="PANTHER" id="PTHR43749:SF2">
    <property type="entry name" value="RNA-SPLICING LIGASE RTCB"/>
    <property type="match status" value="1"/>
</dbReference>
<name>A0A518KCF5_9BACT</name>
<keyword evidence="2 12" id="KW-0436">Ligase</keyword>
<feature type="binding site" evidence="11">
    <location>
        <position position="227"/>
    </location>
    <ligand>
        <name>Mn(2+)</name>
        <dbReference type="ChEBI" id="CHEBI:29035"/>
        <label>1</label>
    </ligand>
</feature>
<dbReference type="GO" id="GO:0006281">
    <property type="term" value="P:DNA repair"/>
    <property type="evidence" value="ECO:0007669"/>
    <property type="project" value="TreeGrafter"/>
</dbReference>
<evidence type="ECO:0000256" key="9">
    <source>
        <dbReference type="PIRSR" id="PIRSR601233-1"/>
    </source>
</evidence>
<dbReference type="KEGG" id="bmei:Spa11_37010"/>
<organism evidence="12 13">
    <name type="scientific">Botrimarina mediterranea</name>
    <dbReference type="NCBI Taxonomy" id="2528022"/>
    <lineage>
        <taxon>Bacteria</taxon>
        <taxon>Pseudomonadati</taxon>
        <taxon>Planctomycetota</taxon>
        <taxon>Planctomycetia</taxon>
        <taxon>Pirellulales</taxon>
        <taxon>Lacipirellulaceae</taxon>
        <taxon>Botrimarina</taxon>
    </lineage>
</organism>
<evidence type="ECO:0000256" key="11">
    <source>
        <dbReference type="PIRSR" id="PIRSR601233-3"/>
    </source>
</evidence>
<protein>
    <recommendedName>
        <fullName evidence="1">3'-phosphate/5'-hydroxy nucleic acid ligase</fullName>
        <ecNumber evidence="1">6.5.1.8</ecNumber>
    </recommendedName>
</protein>
<dbReference type="InterPro" id="IPR052915">
    <property type="entry name" value="RtcB-like"/>
</dbReference>
<feature type="binding site" evidence="11">
    <location>
        <position position="149"/>
    </location>
    <ligand>
        <name>Mn(2+)</name>
        <dbReference type="ChEBI" id="CHEBI:29035"/>
        <label>1</label>
    </ligand>
</feature>
<dbReference type="InterPro" id="IPR036025">
    <property type="entry name" value="RtcB-like_sf"/>
</dbReference>
<evidence type="ECO:0000256" key="1">
    <source>
        <dbReference type="ARBA" id="ARBA00012726"/>
    </source>
</evidence>
<keyword evidence="7 11" id="KW-0464">Manganese</keyword>
<evidence type="ECO:0000313" key="13">
    <source>
        <dbReference type="Proteomes" id="UP000316426"/>
    </source>
</evidence>
<evidence type="ECO:0000256" key="2">
    <source>
        <dbReference type="ARBA" id="ARBA00022598"/>
    </source>
</evidence>
<feature type="binding site" evidence="10">
    <location>
        <begin position="226"/>
        <end position="230"/>
    </location>
    <ligand>
        <name>GMP</name>
        <dbReference type="ChEBI" id="CHEBI:58115"/>
    </ligand>
</feature>
<dbReference type="GO" id="GO:0006396">
    <property type="term" value="P:RNA processing"/>
    <property type="evidence" value="ECO:0007669"/>
    <property type="project" value="InterPro"/>
</dbReference>
<keyword evidence="5" id="KW-0692">RNA repair</keyword>
<feature type="binding site" evidence="11">
    <location>
        <position position="339"/>
    </location>
    <ligand>
        <name>Mn(2+)</name>
        <dbReference type="ChEBI" id="CHEBI:29035"/>
        <label>2</label>
    </ligand>
</feature>
<feature type="active site" description="GMP-histidine intermediate" evidence="9">
    <location>
        <position position="400"/>
    </location>
</feature>
<dbReference type="GO" id="GO:0005525">
    <property type="term" value="F:GTP binding"/>
    <property type="evidence" value="ECO:0007669"/>
    <property type="project" value="UniProtKB-KW"/>
</dbReference>
<keyword evidence="13" id="KW-1185">Reference proteome</keyword>
<reference evidence="12 13" key="1">
    <citation type="submission" date="2019-02" db="EMBL/GenBank/DDBJ databases">
        <title>Deep-cultivation of Planctomycetes and their phenomic and genomic characterization uncovers novel biology.</title>
        <authorList>
            <person name="Wiegand S."/>
            <person name="Jogler M."/>
            <person name="Boedeker C."/>
            <person name="Pinto D."/>
            <person name="Vollmers J."/>
            <person name="Rivas-Marin E."/>
            <person name="Kohn T."/>
            <person name="Peeters S.H."/>
            <person name="Heuer A."/>
            <person name="Rast P."/>
            <person name="Oberbeckmann S."/>
            <person name="Bunk B."/>
            <person name="Jeske O."/>
            <person name="Meyerdierks A."/>
            <person name="Storesund J.E."/>
            <person name="Kallscheuer N."/>
            <person name="Luecker S."/>
            <person name="Lage O.M."/>
            <person name="Pohl T."/>
            <person name="Merkel B.J."/>
            <person name="Hornburger P."/>
            <person name="Mueller R.-W."/>
            <person name="Bruemmer F."/>
            <person name="Labrenz M."/>
            <person name="Spormann A.M."/>
            <person name="Op den Camp H."/>
            <person name="Overmann J."/>
            <person name="Amann R."/>
            <person name="Jetten M.S.M."/>
            <person name="Mascher T."/>
            <person name="Medema M.H."/>
            <person name="Devos D.P."/>
            <person name="Kaster A.-K."/>
            <person name="Ovreas L."/>
            <person name="Rohde M."/>
            <person name="Galperin M.Y."/>
            <person name="Jogler C."/>
        </authorList>
    </citation>
    <scope>NUCLEOTIDE SEQUENCE [LARGE SCALE GENOMIC DNA]</scope>
    <source>
        <strain evidence="12 13">Spa11</strain>
    </source>
</reference>
<evidence type="ECO:0000256" key="8">
    <source>
        <dbReference type="ARBA" id="ARBA00047746"/>
    </source>
</evidence>
<feature type="binding site" evidence="10">
    <location>
        <begin position="339"/>
        <end position="340"/>
    </location>
    <ligand>
        <name>GMP</name>
        <dbReference type="ChEBI" id="CHEBI:58115"/>
    </ligand>
</feature>
<dbReference type="Pfam" id="PF01139">
    <property type="entry name" value="RtcB"/>
    <property type="match status" value="2"/>
</dbReference>
<dbReference type="SUPFAM" id="SSF103365">
    <property type="entry name" value="Hypothetical protein PH1602"/>
    <property type="match status" value="1"/>
</dbReference>
<evidence type="ECO:0000313" key="12">
    <source>
        <dbReference type="EMBL" id="QDV75483.1"/>
    </source>
</evidence>
<accession>A0A518KCF5</accession>
<feature type="binding site" evidence="10">
    <location>
        <begin position="400"/>
        <end position="403"/>
    </location>
    <ligand>
        <name>GMP</name>
        <dbReference type="ChEBI" id="CHEBI:58115"/>
    </ligand>
</feature>
<dbReference type="GO" id="GO:0042245">
    <property type="term" value="P:RNA repair"/>
    <property type="evidence" value="ECO:0007669"/>
    <property type="project" value="UniProtKB-KW"/>
</dbReference>
<dbReference type="RefSeq" id="WP_145114799.1">
    <property type="nucleotide sequence ID" value="NZ_CP036349.1"/>
</dbReference>
<feature type="binding site" evidence="10">
    <location>
        <begin position="376"/>
        <end position="379"/>
    </location>
    <ligand>
        <name>GMP</name>
        <dbReference type="ChEBI" id="CHEBI:58115"/>
    </ligand>
</feature>
<evidence type="ECO:0000256" key="6">
    <source>
        <dbReference type="ARBA" id="ARBA00023134"/>
    </source>
</evidence>
<dbReference type="EC" id="6.5.1.8" evidence="1"/>
<dbReference type="AlphaFoldDB" id="A0A518KCF5"/>
<comment type="catalytic activity">
    <reaction evidence="8">
        <text>a 3'-end 3'-phospho-ribonucleotide-RNA + a 5'-end dephospho-ribonucleoside-RNA + GTP = a ribonucleotidyl-ribonucleotide-RNA + GMP + diphosphate</text>
        <dbReference type="Rhea" id="RHEA:68076"/>
        <dbReference type="Rhea" id="RHEA-COMP:10463"/>
        <dbReference type="Rhea" id="RHEA-COMP:13936"/>
        <dbReference type="Rhea" id="RHEA-COMP:17355"/>
        <dbReference type="ChEBI" id="CHEBI:33019"/>
        <dbReference type="ChEBI" id="CHEBI:37565"/>
        <dbReference type="ChEBI" id="CHEBI:58115"/>
        <dbReference type="ChEBI" id="CHEBI:83062"/>
        <dbReference type="ChEBI" id="CHEBI:138284"/>
        <dbReference type="ChEBI" id="CHEBI:173118"/>
        <dbReference type="EC" id="6.5.1.8"/>
    </reaction>
</comment>
<evidence type="ECO:0000256" key="5">
    <source>
        <dbReference type="ARBA" id="ARBA00022800"/>
    </source>
</evidence>
<dbReference type="EMBL" id="CP036349">
    <property type="protein sequence ID" value="QDV75483.1"/>
    <property type="molecule type" value="Genomic_DNA"/>
</dbReference>
<feature type="binding site" evidence="11">
    <location>
        <position position="256"/>
    </location>
    <ligand>
        <name>Mn(2+)</name>
        <dbReference type="ChEBI" id="CHEBI:29035"/>
        <label>2</label>
    </ligand>
</feature>
<evidence type="ECO:0000256" key="3">
    <source>
        <dbReference type="ARBA" id="ARBA00022723"/>
    </source>
</evidence>
<dbReference type="GO" id="GO:0170057">
    <property type="term" value="F:RNA ligase (GTP) activity"/>
    <property type="evidence" value="ECO:0007669"/>
    <property type="project" value="UniProtKB-EC"/>
</dbReference>
<keyword evidence="4 10" id="KW-0547">Nucleotide-binding</keyword>